<dbReference type="Pfam" id="PF03747">
    <property type="entry name" value="ADP_ribosyl_GH"/>
    <property type="match status" value="1"/>
</dbReference>
<dbReference type="RefSeq" id="WP_094786132.1">
    <property type="nucleotide sequence ID" value="NZ_NDXW01000001.1"/>
</dbReference>
<keyword evidence="1" id="KW-0460">Magnesium</keyword>
<dbReference type="InterPro" id="IPR005502">
    <property type="entry name" value="Ribosyl_crysJ1"/>
</dbReference>
<dbReference type="GO" id="GO:0016787">
    <property type="term" value="F:hydrolase activity"/>
    <property type="evidence" value="ECO:0007669"/>
    <property type="project" value="UniProtKB-KW"/>
</dbReference>
<gene>
    <name evidence="2" type="ORF">B9G39_03935</name>
</gene>
<comment type="caution">
    <text evidence="2">The sequence shown here is derived from an EMBL/GenBank/DDBJ whole genome shotgun (WGS) entry which is preliminary data.</text>
</comment>
<comment type="cofactor">
    <cofactor evidence="1">
        <name>Mg(2+)</name>
        <dbReference type="ChEBI" id="CHEBI:18420"/>
    </cofactor>
    <text evidence="1">Binds 2 magnesium ions per subunit.</text>
</comment>
<evidence type="ECO:0000256" key="1">
    <source>
        <dbReference type="PIRSR" id="PIRSR605502-1"/>
    </source>
</evidence>
<dbReference type="Gene3D" id="1.10.4080.10">
    <property type="entry name" value="ADP-ribosylation/Crystallin J1"/>
    <property type="match status" value="1"/>
</dbReference>
<feature type="binding site" evidence="1">
    <location>
        <position position="229"/>
    </location>
    <ligand>
        <name>Mg(2+)</name>
        <dbReference type="ChEBI" id="CHEBI:18420"/>
        <label>1</label>
    </ligand>
</feature>
<feature type="binding site" evidence="1">
    <location>
        <position position="226"/>
    </location>
    <ligand>
        <name>Mg(2+)</name>
        <dbReference type="ChEBI" id="CHEBI:18420"/>
        <label>1</label>
    </ligand>
</feature>
<dbReference type="InterPro" id="IPR036705">
    <property type="entry name" value="Ribosyl_crysJ1_sf"/>
</dbReference>
<dbReference type="AlphaFoldDB" id="A0A4V1IN66"/>
<evidence type="ECO:0000313" key="3">
    <source>
        <dbReference type="Proteomes" id="UP000257039"/>
    </source>
</evidence>
<dbReference type="GO" id="GO:0046872">
    <property type="term" value="F:metal ion binding"/>
    <property type="evidence" value="ECO:0007669"/>
    <property type="project" value="UniProtKB-KW"/>
</dbReference>
<organism evidence="2 3">
    <name type="scientific">Zooshikella ganghwensis</name>
    <dbReference type="NCBI Taxonomy" id="202772"/>
    <lineage>
        <taxon>Bacteria</taxon>
        <taxon>Pseudomonadati</taxon>
        <taxon>Pseudomonadota</taxon>
        <taxon>Gammaproteobacteria</taxon>
        <taxon>Oceanospirillales</taxon>
        <taxon>Zooshikellaceae</taxon>
        <taxon>Zooshikella</taxon>
    </lineage>
</organism>
<feature type="binding site" evidence="1">
    <location>
        <position position="45"/>
    </location>
    <ligand>
        <name>Mg(2+)</name>
        <dbReference type="ChEBI" id="CHEBI:18420"/>
        <label>1</label>
    </ligand>
</feature>
<evidence type="ECO:0000313" key="2">
    <source>
        <dbReference type="EMBL" id="RDH42661.1"/>
    </source>
</evidence>
<dbReference type="PANTHER" id="PTHR16222">
    <property type="entry name" value="ADP-RIBOSYLGLYCOHYDROLASE"/>
    <property type="match status" value="1"/>
</dbReference>
<sequence>MLKEIAIADAYGAGFEFSSKEKINRFNNLENYCEHELYGVVGKYTDDTQMSIAISELILSKSEWLESDIASIFVDCFKRDPHKGYSKGFYTLLNEVQSGDELILKLRNNSDRNGAAMRAVPLGSIKDKEELIYKAKMQAAITHNTDIAIRASCAVAMAANFGLHQKGKLSQLKSFLESESLSGWNYNWSGEVSVKAFDTVSAAFSCLLTCQSLKELLRKSVAFGGDTDSIASIAVGLATCFEEYDQELPINLLEGLDEPMYGLEYLELLDRKLLTQSK</sequence>
<dbReference type="InterPro" id="IPR050792">
    <property type="entry name" value="ADP-ribosylglycohydrolase"/>
</dbReference>
<reference evidence="2 3" key="1">
    <citation type="submission" date="2017-04" db="EMBL/GenBank/DDBJ databases">
        <title>Draft genome sequence of Zooshikella ganghwensis VG4 isolated from Red Sea sediments.</title>
        <authorList>
            <person name="Rehman Z."/>
            <person name="Alam I."/>
            <person name="Kamau A."/>
            <person name="Bajic V."/>
            <person name="Leiknes T."/>
        </authorList>
    </citation>
    <scope>NUCLEOTIDE SEQUENCE [LARGE SCALE GENOMIC DNA]</scope>
    <source>
        <strain evidence="2 3">VG4</strain>
    </source>
</reference>
<accession>A0A4V1IN66</accession>
<keyword evidence="1" id="KW-0479">Metal-binding</keyword>
<dbReference type="PANTHER" id="PTHR16222:SF12">
    <property type="entry name" value="ADP-RIBOSYLGLYCOHYDROLASE-RELATED"/>
    <property type="match status" value="1"/>
</dbReference>
<dbReference type="EMBL" id="NDXW01000001">
    <property type="protein sequence ID" value="RDH42661.1"/>
    <property type="molecule type" value="Genomic_DNA"/>
</dbReference>
<feature type="binding site" evidence="1">
    <location>
        <position position="228"/>
    </location>
    <ligand>
        <name>Mg(2+)</name>
        <dbReference type="ChEBI" id="CHEBI:18420"/>
        <label>1</label>
    </ligand>
</feature>
<name>A0A4V1IN66_9GAMM</name>
<proteinExistence type="predicted"/>
<keyword evidence="2" id="KW-0378">Hydrolase</keyword>
<feature type="binding site" evidence="1">
    <location>
        <position position="46"/>
    </location>
    <ligand>
        <name>Mg(2+)</name>
        <dbReference type="ChEBI" id="CHEBI:18420"/>
        <label>1</label>
    </ligand>
</feature>
<protein>
    <submittedName>
        <fullName evidence="2">ADP-ribosylglycohydrolase family protein</fullName>
    </submittedName>
</protein>
<feature type="binding site" evidence="1">
    <location>
        <position position="47"/>
    </location>
    <ligand>
        <name>Mg(2+)</name>
        <dbReference type="ChEBI" id="CHEBI:18420"/>
        <label>1</label>
    </ligand>
</feature>
<dbReference type="Proteomes" id="UP000257039">
    <property type="component" value="Unassembled WGS sequence"/>
</dbReference>
<dbReference type="SUPFAM" id="SSF101478">
    <property type="entry name" value="ADP-ribosylglycohydrolase"/>
    <property type="match status" value="1"/>
</dbReference>
<keyword evidence="3" id="KW-1185">Reference proteome</keyword>